<dbReference type="RefSeq" id="WP_106692059.1">
    <property type="nucleotide sequence ID" value="NZ_PXNQ02000009.1"/>
</dbReference>
<dbReference type="Gene3D" id="3.30.420.310">
    <property type="entry name" value="2-keto-3-deoxy-galactonokinase, C-terminal domain"/>
    <property type="match status" value="1"/>
</dbReference>
<evidence type="ECO:0000313" key="1">
    <source>
        <dbReference type="EMBL" id="RNF33679.1"/>
    </source>
</evidence>
<sequence>MSAANWIAAEYDGACLRIWSMQGAEIRARQEFPCRSRSAVIEALRDRPDLPVLLADLTGEFPAGGSVAPAPTNLQLTRDTGSALRIWVAQGVTQATPDAALHGQTAAIAGLLAAEPQFDGVICLPGRQGHWVRISAGEICHFQGYLTGELLAQLSGGPDLTDATTDPDAFIAALEDALSRPHRAYGRLLALRGATGAGASQLAGLLIGCELADAKPYWLGEMVAVTGHAPLADLYAAALERQGVSVQRPEPDAALLAGLHAAWKSLPKSVPEGRLH</sequence>
<dbReference type="InterPro" id="IPR007729">
    <property type="entry name" value="DGOK"/>
</dbReference>
<gene>
    <name evidence="1" type="ORF">A7A09_014380</name>
</gene>
<dbReference type="OrthoDB" id="256574at2"/>
<proteinExistence type="predicted"/>
<dbReference type="GO" id="GO:0034194">
    <property type="term" value="P:D-galactonate catabolic process"/>
    <property type="evidence" value="ECO:0007669"/>
    <property type="project" value="InterPro"/>
</dbReference>
<accession>A0A3R7NAV7</accession>
<dbReference type="AlphaFoldDB" id="A0A3R7NAV7"/>
<evidence type="ECO:0008006" key="3">
    <source>
        <dbReference type="Google" id="ProtNLM"/>
    </source>
</evidence>
<comment type="caution">
    <text evidence="1">The sequence shown here is derived from an EMBL/GenBank/DDBJ whole genome shotgun (WGS) entry which is preliminary data.</text>
</comment>
<organism evidence="1 2">
    <name type="scientific">Paracoccus methylarcula</name>
    <dbReference type="NCBI Taxonomy" id="72022"/>
    <lineage>
        <taxon>Bacteria</taxon>
        <taxon>Pseudomonadati</taxon>
        <taxon>Pseudomonadota</taxon>
        <taxon>Alphaproteobacteria</taxon>
        <taxon>Rhodobacterales</taxon>
        <taxon>Paracoccaceae</taxon>
        <taxon>Paracoccus</taxon>
    </lineage>
</organism>
<reference evidence="1" key="1">
    <citation type="submission" date="2018-05" db="EMBL/GenBank/DDBJ databases">
        <title>Reclassification of Methylarcula marina and Methylarcula terricola as Paracoccus methylarcula sp.nov., comb.nov. and Paracoccus terricola comb.nov.</title>
        <authorList>
            <person name="Shmareva M.N."/>
            <person name="Doronina N.V."/>
            <person name="Vasilenko O.V."/>
            <person name="Tarlachkov S.V."/>
            <person name="Trotsenko Y.A."/>
        </authorList>
    </citation>
    <scope>NUCLEOTIDE SEQUENCE [LARGE SCALE GENOMIC DNA]</scope>
    <source>
        <strain evidence="1">VKM B-2159</strain>
    </source>
</reference>
<name>A0A3R7NAV7_9RHOB</name>
<dbReference type="InterPro" id="IPR042257">
    <property type="entry name" value="DGOK_C"/>
</dbReference>
<protein>
    <recommendedName>
        <fullName evidence="3">2-dehydro-3-deoxygalactonokinase</fullName>
    </recommendedName>
</protein>
<dbReference type="GO" id="GO:0008671">
    <property type="term" value="F:2-dehydro-3-deoxygalactonokinase activity"/>
    <property type="evidence" value="ECO:0007669"/>
    <property type="project" value="InterPro"/>
</dbReference>
<dbReference type="Proteomes" id="UP000238137">
    <property type="component" value="Unassembled WGS sequence"/>
</dbReference>
<evidence type="ECO:0000313" key="2">
    <source>
        <dbReference type="Proteomes" id="UP000238137"/>
    </source>
</evidence>
<keyword evidence="2" id="KW-1185">Reference proteome</keyword>
<dbReference type="EMBL" id="PXNQ02000009">
    <property type="protein sequence ID" value="RNF33679.1"/>
    <property type="molecule type" value="Genomic_DNA"/>
</dbReference>
<dbReference type="Pfam" id="PF05035">
    <property type="entry name" value="DGOK"/>
    <property type="match status" value="1"/>
</dbReference>